<dbReference type="RefSeq" id="WP_254086125.1">
    <property type="nucleotide sequence ID" value="NZ_JAHESE010000023.1"/>
</dbReference>
<comment type="caution">
    <text evidence="2">The sequence shown here is derived from an EMBL/GenBank/DDBJ whole genome shotgun (WGS) entry which is preliminary data.</text>
</comment>
<evidence type="ECO:0000313" key="2">
    <source>
        <dbReference type="EMBL" id="MBT1710553.1"/>
    </source>
</evidence>
<evidence type="ECO:0000256" key="1">
    <source>
        <dbReference type="SAM" id="Phobius"/>
    </source>
</evidence>
<dbReference type="Proteomes" id="UP001319080">
    <property type="component" value="Unassembled WGS sequence"/>
</dbReference>
<evidence type="ECO:0000313" key="3">
    <source>
        <dbReference type="Proteomes" id="UP001319080"/>
    </source>
</evidence>
<feature type="transmembrane region" description="Helical" evidence="1">
    <location>
        <begin position="9"/>
        <end position="28"/>
    </location>
</feature>
<keyword evidence="1" id="KW-1133">Transmembrane helix</keyword>
<accession>A0AAP2E207</accession>
<proteinExistence type="predicted"/>
<protein>
    <recommendedName>
        <fullName evidence="4">Type II secretion system protein GspC N-terminal domain-containing protein</fullName>
    </recommendedName>
</protein>
<organism evidence="2 3">
    <name type="scientific">Dawidia cretensis</name>
    <dbReference type="NCBI Taxonomy" id="2782350"/>
    <lineage>
        <taxon>Bacteria</taxon>
        <taxon>Pseudomonadati</taxon>
        <taxon>Bacteroidota</taxon>
        <taxon>Cytophagia</taxon>
        <taxon>Cytophagales</taxon>
        <taxon>Chryseotaleaceae</taxon>
        <taxon>Dawidia</taxon>
    </lineage>
</organism>
<dbReference type="AlphaFoldDB" id="A0AAP2E207"/>
<gene>
    <name evidence="2" type="ORF">KK062_20075</name>
</gene>
<name>A0AAP2E207_9BACT</name>
<keyword evidence="1" id="KW-0812">Transmembrane</keyword>
<keyword evidence="3" id="KW-1185">Reference proteome</keyword>
<reference evidence="2 3" key="1">
    <citation type="submission" date="2021-05" db="EMBL/GenBank/DDBJ databases">
        <title>A Polyphasic approach of four new species of the genus Ohtaekwangia: Ohtaekwangia histidinii sp. nov., Ohtaekwangia cretensis sp. nov., Ohtaekwangia indiensis sp. nov., Ohtaekwangia reichenbachii sp. nov. from diverse environment.</title>
        <authorList>
            <person name="Octaviana S."/>
        </authorList>
    </citation>
    <scope>NUCLEOTIDE SEQUENCE [LARGE SCALE GENOMIC DNA]</scope>
    <source>
        <strain evidence="2 3">PWU5</strain>
    </source>
</reference>
<sequence length="165" mass="18545">MEFLKNKKLLILSVLVVGIWGIIGYRIYDQMQDDAPVAVRPSRTPVQTVAETNTYTLSLSYPDPFLRQQVKPVVAVKKSVAPKVQRPVVATAPSVMINWSLLQYRGMISNATRKKKTAIVQYSGKDYIVGEGEEIDGFKVLEVHADSIRFGMDSQTKYIKKKVNP</sequence>
<evidence type="ECO:0008006" key="4">
    <source>
        <dbReference type="Google" id="ProtNLM"/>
    </source>
</evidence>
<dbReference type="EMBL" id="JAHESE010000023">
    <property type="protein sequence ID" value="MBT1710553.1"/>
    <property type="molecule type" value="Genomic_DNA"/>
</dbReference>
<keyword evidence="1" id="KW-0472">Membrane</keyword>